<gene>
    <name evidence="2" type="ORF">C5O19_03810</name>
</gene>
<name>A0A2S7IME9_9BACT</name>
<keyword evidence="1" id="KW-1133">Transmembrane helix</keyword>
<organism evidence="2 3">
    <name type="scientific">Siphonobacter curvatus</name>
    <dbReference type="NCBI Taxonomy" id="2094562"/>
    <lineage>
        <taxon>Bacteria</taxon>
        <taxon>Pseudomonadati</taxon>
        <taxon>Bacteroidota</taxon>
        <taxon>Cytophagia</taxon>
        <taxon>Cytophagales</taxon>
        <taxon>Cytophagaceae</taxon>
        <taxon>Siphonobacter</taxon>
    </lineage>
</organism>
<dbReference type="Proteomes" id="UP000239590">
    <property type="component" value="Unassembled WGS sequence"/>
</dbReference>
<dbReference type="OrthoDB" id="5189031at2"/>
<sequence length="267" mass="28977">MKTSSLQRIGTAIAVVGSIVGTYFYTRSRTQRRSTFSKQRKEIDENLLTPSNETFGIMWPTIYTGTTALAIHQALPDQLDNPRYQKAVPWLLSSYALNNVFTYFFSRDDKASRRASALTTIALLPNALMLHKALKIGQTEVPQPERTFQKSISLYAGWLTAASVISAGNLLLQSGIKIPESLKGKVTCGALSATATLGIGMAKKLNDPYYLLPFIAAFVGIASKQYGERDDVALCAGTLALTVVGAFVTQLQEVKPSGELAETSTAE</sequence>
<evidence type="ECO:0000313" key="2">
    <source>
        <dbReference type="EMBL" id="PQA58798.1"/>
    </source>
</evidence>
<dbReference type="RefSeq" id="WP_104709973.1">
    <property type="nucleotide sequence ID" value="NZ_PTRA01000001.1"/>
</dbReference>
<dbReference type="AlphaFoldDB" id="A0A2S7IME9"/>
<protein>
    <submittedName>
        <fullName evidence="2">Tryptophan-rich sensory protein</fullName>
    </submittedName>
</protein>
<keyword evidence="1" id="KW-0812">Transmembrane</keyword>
<dbReference type="EMBL" id="PTRA01000001">
    <property type="protein sequence ID" value="PQA58798.1"/>
    <property type="molecule type" value="Genomic_DNA"/>
</dbReference>
<keyword evidence="1" id="KW-0472">Membrane</keyword>
<dbReference type="Gene3D" id="1.20.1260.100">
    <property type="entry name" value="TspO/MBR protein"/>
    <property type="match status" value="1"/>
</dbReference>
<evidence type="ECO:0000256" key="1">
    <source>
        <dbReference type="SAM" id="Phobius"/>
    </source>
</evidence>
<accession>A0A2S7IME9</accession>
<feature type="transmembrane region" description="Helical" evidence="1">
    <location>
        <begin position="154"/>
        <end position="172"/>
    </location>
</feature>
<proteinExistence type="predicted"/>
<comment type="caution">
    <text evidence="2">The sequence shown here is derived from an EMBL/GenBank/DDBJ whole genome shotgun (WGS) entry which is preliminary data.</text>
</comment>
<evidence type="ECO:0000313" key="3">
    <source>
        <dbReference type="Proteomes" id="UP000239590"/>
    </source>
</evidence>
<dbReference type="InterPro" id="IPR038330">
    <property type="entry name" value="TspO/MBR-related_sf"/>
</dbReference>
<keyword evidence="3" id="KW-1185">Reference proteome</keyword>
<feature type="transmembrane region" description="Helical" evidence="1">
    <location>
        <begin position="6"/>
        <end position="25"/>
    </location>
</feature>
<reference evidence="3" key="1">
    <citation type="submission" date="2018-02" db="EMBL/GenBank/DDBJ databases">
        <title>Genome sequencing of Solimonas sp. HR-BB.</title>
        <authorList>
            <person name="Lee Y."/>
            <person name="Jeon C.O."/>
        </authorList>
    </citation>
    <scope>NUCLEOTIDE SEQUENCE [LARGE SCALE GENOMIC DNA]</scope>
    <source>
        <strain evidence="3">HR-U</strain>
    </source>
</reference>